<accession>A0A835HQV7</accession>
<dbReference type="Gene3D" id="3.90.180.10">
    <property type="entry name" value="Medium-chain alcohol dehydrogenases, catalytic domain"/>
    <property type="match status" value="1"/>
</dbReference>
<dbReference type="EMBL" id="JADFTS010000006">
    <property type="protein sequence ID" value="KAF9602667.1"/>
    <property type="molecule type" value="Genomic_DNA"/>
</dbReference>
<dbReference type="PANTHER" id="PTHR44013">
    <property type="entry name" value="ZINC-TYPE ALCOHOL DEHYDROGENASE-LIKE PROTEIN C16A3.02C"/>
    <property type="match status" value="1"/>
</dbReference>
<dbReference type="InterPro" id="IPR052733">
    <property type="entry name" value="Chloroplast_QOR"/>
</dbReference>
<dbReference type="AlphaFoldDB" id="A0A835HQV7"/>
<protein>
    <submittedName>
        <fullName evidence="1">Uncharacterized protein</fullName>
    </submittedName>
</protein>
<proteinExistence type="predicted"/>
<reference evidence="1 2" key="1">
    <citation type="submission" date="2020-10" db="EMBL/GenBank/DDBJ databases">
        <title>The Coptis chinensis genome and diversification of protoberbering-type alkaloids.</title>
        <authorList>
            <person name="Wang B."/>
            <person name="Shu S."/>
            <person name="Song C."/>
            <person name="Liu Y."/>
        </authorList>
    </citation>
    <scope>NUCLEOTIDE SEQUENCE [LARGE SCALE GENOMIC DNA]</scope>
    <source>
        <strain evidence="1">HL-2020</strain>
        <tissue evidence="1">Leaf</tissue>
    </source>
</reference>
<gene>
    <name evidence="1" type="ORF">IFM89_030555</name>
</gene>
<sequence length="129" mass="13721">MGIPLSTFEPNLSEYGKLSAKAENLENLVGLVKVGKLKTVVDSKHPLSNVEGAWSKGMDGHATGKLIVEFLYVKLCEHAMQIATGEAGEVVGDGPGVKIFKVATMLSFAEVENLRVQNFGMVGKCAEGI</sequence>
<dbReference type="Proteomes" id="UP000631114">
    <property type="component" value="Unassembled WGS sequence"/>
</dbReference>
<comment type="caution">
    <text evidence="1">The sequence shown here is derived from an EMBL/GenBank/DDBJ whole genome shotgun (WGS) entry which is preliminary data.</text>
</comment>
<dbReference type="PANTHER" id="PTHR44013:SF1">
    <property type="entry name" value="ZINC-TYPE ALCOHOL DEHYDROGENASE-LIKE PROTEIN C16A3.02C"/>
    <property type="match status" value="1"/>
</dbReference>
<dbReference type="OrthoDB" id="48317at2759"/>
<keyword evidence="2" id="KW-1185">Reference proteome</keyword>
<name>A0A835HQV7_9MAGN</name>
<evidence type="ECO:0000313" key="1">
    <source>
        <dbReference type="EMBL" id="KAF9602667.1"/>
    </source>
</evidence>
<organism evidence="1 2">
    <name type="scientific">Coptis chinensis</name>
    <dbReference type="NCBI Taxonomy" id="261450"/>
    <lineage>
        <taxon>Eukaryota</taxon>
        <taxon>Viridiplantae</taxon>
        <taxon>Streptophyta</taxon>
        <taxon>Embryophyta</taxon>
        <taxon>Tracheophyta</taxon>
        <taxon>Spermatophyta</taxon>
        <taxon>Magnoliopsida</taxon>
        <taxon>Ranunculales</taxon>
        <taxon>Ranunculaceae</taxon>
        <taxon>Coptidoideae</taxon>
        <taxon>Coptis</taxon>
    </lineage>
</organism>
<dbReference type="Pfam" id="PF13602">
    <property type="entry name" value="ADH_zinc_N_2"/>
    <property type="match status" value="1"/>
</dbReference>
<evidence type="ECO:0000313" key="2">
    <source>
        <dbReference type="Proteomes" id="UP000631114"/>
    </source>
</evidence>